<name>D3UGG9_HELM1</name>
<evidence type="ECO:0000313" key="1">
    <source>
        <dbReference type="EMBL" id="CBG39590.1"/>
    </source>
</evidence>
<sequence length="228" mass="25468">MKISRLLLLLLFFKDMIYCAGWTLVGDTFTEDRGLCEFDIWAQSSSPAQSLGFYADCVVGPSTSLQLASNVSTQSLNNQAFVEVEQSFYTTPDRRFNLGIIAGDGITTNKKNHANNSYIYIPLSFQWLDERLRTTFNIGWAGNDNFKKNLLTLSASASGNVAENIWIVGEVATNSDNSFSPYQSFYQVGASFLIHQKNVAIDISYLNSFRATGLGLFRLAIVFYGKFF</sequence>
<dbReference type="KEGG" id="hms:HMU03280"/>
<protein>
    <submittedName>
        <fullName evidence="1">Putative outer membrane protein</fullName>
    </submittedName>
</protein>
<evidence type="ECO:0000313" key="2">
    <source>
        <dbReference type="Proteomes" id="UP000001522"/>
    </source>
</evidence>
<dbReference type="Proteomes" id="UP000001522">
    <property type="component" value="Chromosome"/>
</dbReference>
<reference evidence="1 2" key="1">
    <citation type="journal article" date="2010" name="BMC Genomics">
        <title>Comparative genomics and proteomics of Helicobacter mustelae, an ulcerogenic and carcinogenic gastric pathogen.</title>
        <authorList>
            <person name="O'Toole P.W."/>
            <person name="Snelling W.J."/>
            <person name="Canchaya C."/>
            <person name="Forde B.M."/>
            <person name="Hardie K.R."/>
            <person name="Josenhans C."/>
            <person name="Graham R.L.J."/>
            <person name="McMullan G."/>
            <person name="Parkhill J."/>
            <person name="Belda E."/>
            <person name="Bentley S.D."/>
        </authorList>
    </citation>
    <scope>NUCLEOTIDE SEQUENCE [LARGE SCALE GENOMIC DNA]</scope>
    <source>
        <strain evidence="2">ATCC 43772 / LMG 18044 / NCTC 12198 / 12198</strain>
    </source>
</reference>
<proteinExistence type="predicted"/>
<dbReference type="RefSeq" id="WP_013022682.1">
    <property type="nucleotide sequence ID" value="NC_013949.1"/>
</dbReference>
<dbReference type="HOGENOM" id="CLU_1213470_0_0_7"/>
<accession>D3UGG9</accession>
<dbReference type="AlphaFoldDB" id="D3UGG9"/>
<keyword evidence="2" id="KW-1185">Reference proteome</keyword>
<organism evidence="1 2">
    <name type="scientific">Helicobacter mustelae (strain ATCC 43772 / CCUG 25715 / CIP 103759 / LMG 18044 / NCTC 12198 / R85-136P)</name>
    <name type="common">Campylobacter mustelae</name>
    <dbReference type="NCBI Taxonomy" id="679897"/>
    <lineage>
        <taxon>Bacteria</taxon>
        <taxon>Pseudomonadati</taxon>
        <taxon>Campylobacterota</taxon>
        <taxon>Epsilonproteobacteria</taxon>
        <taxon>Campylobacterales</taxon>
        <taxon>Helicobacteraceae</taxon>
        <taxon>Helicobacter</taxon>
    </lineage>
</organism>
<gene>
    <name evidence="1" type="ordered locus">HMU03280</name>
</gene>
<dbReference type="EMBL" id="FN555004">
    <property type="protein sequence ID" value="CBG39590.1"/>
    <property type="molecule type" value="Genomic_DNA"/>
</dbReference>